<evidence type="ECO:0000256" key="1">
    <source>
        <dbReference type="HAMAP-Rule" id="MF_00775"/>
    </source>
</evidence>
<protein>
    <recommendedName>
        <fullName evidence="1">UPF0311 protein</fullName>
    </recommendedName>
</protein>
<dbReference type="InterPro" id="IPR020915">
    <property type="entry name" value="UPF0311"/>
</dbReference>
<dbReference type="HAMAP" id="MF_00775">
    <property type="entry name" value="UPF0311"/>
    <property type="match status" value="1"/>
</dbReference>
<proteinExistence type="inferred from homology"/>
<sequence>MNSKPSSTSTSRRGALIAGITAMATLADARAADAPPSGIATPTSERIPVVLPRTEFVYEAIVDIAAPMTLGASPFGERFMVPITGGSFEGPGLRGTVLAGGADRQLLRRDGAKNLDAVYELKTDDGVVISVRNTVLSRNPKNAPRYVFSTLQIVAPEGKYGWLNDFVYVGTLDALRPQREAVVIRVYKVV</sequence>
<dbReference type="Gene3D" id="2.40.160.20">
    <property type="match status" value="1"/>
</dbReference>
<accession>K0PW30</accession>
<dbReference type="Pfam" id="PF11578">
    <property type="entry name" value="DUF3237"/>
    <property type="match status" value="1"/>
</dbReference>
<dbReference type="EMBL" id="HE608883">
    <property type="protein sequence ID" value="CCM73839.1"/>
    <property type="molecule type" value="Genomic_DNA"/>
</dbReference>
<evidence type="ECO:0000313" key="2">
    <source>
        <dbReference type="EMBL" id="CCM73839.1"/>
    </source>
</evidence>
<dbReference type="PANTHER" id="PTHR37315">
    <property type="entry name" value="UPF0311 PROTEIN BLR7842"/>
    <property type="match status" value="1"/>
</dbReference>
<reference evidence="2" key="2">
    <citation type="journal article" date="2013" name="Appl. Environ. Microbiol.">
        <title>Biochemical properties and crystal structure of a beta-phenylalanine aminotransferase from Variovorax paradoxus.</title>
        <authorList>
            <person name="Crismaru C.G."/>
            <person name="Wybenga G.G."/>
            <person name="Szymanski W."/>
            <person name="Wijma H.J."/>
            <person name="Wu B."/>
            <person name="Bartsch S."/>
            <person name="de Wildeman S."/>
            <person name="Poelarends G.J."/>
            <person name="Feringa B.L."/>
            <person name="Dijkstra B.W."/>
            <person name="Janssen D.B."/>
        </authorList>
    </citation>
    <scope>NUCLEOTIDE SEQUENCE</scope>
    <source>
        <strain evidence="2">CBF3</strain>
    </source>
</reference>
<name>K0PW30_VARPD</name>
<comment type="similarity">
    <text evidence="1">Belongs to the UPF0311 family.</text>
</comment>
<reference evidence="2" key="1">
    <citation type="submission" date="2012-09" db="EMBL/GenBank/DDBJ databases">
        <authorList>
            <person name="Crismaru C."/>
        </authorList>
    </citation>
    <scope>NUCLEOTIDE SEQUENCE</scope>
    <source>
        <strain evidence="2">CBF3</strain>
    </source>
</reference>
<organism evidence="2">
    <name type="scientific">Variovorax paradoxus</name>
    <dbReference type="NCBI Taxonomy" id="34073"/>
    <lineage>
        <taxon>Bacteria</taxon>
        <taxon>Pseudomonadati</taxon>
        <taxon>Pseudomonadota</taxon>
        <taxon>Betaproteobacteria</taxon>
        <taxon>Burkholderiales</taxon>
        <taxon>Comamonadaceae</taxon>
        <taxon>Variovorax</taxon>
    </lineage>
</organism>
<dbReference type="AlphaFoldDB" id="K0PW30"/>
<dbReference type="PANTHER" id="PTHR37315:SF1">
    <property type="entry name" value="UPF0311 PROTEIN BLR7842"/>
    <property type="match status" value="1"/>
</dbReference>